<accession>A0ABQ6F7L4</accession>
<protein>
    <recommendedName>
        <fullName evidence="10">Phage major capsid protein</fullName>
    </recommendedName>
</protein>
<keyword evidence="9" id="KW-1185">Reference proteome</keyword>
<feature type="compositionally biased region" description="Gly residues" evidence="5">
    <location>
        <begin position="233"/>
        <end position="243"/>
    </location>
</feature>
<dbReference type="EMBL" id="BSPX01000002">
    <property type="protein sequence ID" value="GLT20791.1"/>
    <property type="molecule type" value="Genomic_DNA"/>
</dbReference>
<evidence type="ECO:0000259" key="6">
    <source>
        <dbReference type="Pfam" id="PF04586"/>
    </source>
</evidence>
<evidence type="ECO:0000313" key="9">
    <source>
        <dbReference type="Proteomes" id="UP001157167"/>
    </source>
</evidence>
<evidence type="ECO:0000256" key="5">
    <source>
        <dbReference type="SAM" id="MobiDB-lite"/>
    </source>
</evidence>
<reference evidence="9" key="1">
    <citation type="journal article" date="2019" name="Int. J. Syst. Evol. Microbiol.">
        <title>The Global Catalogue of Microorganisms (GCM) 10K type strain sequencing project: providing services to taxonomists for standard genome sequencing and annotation.</title>
        <authorList>
            <consortium name="The Broad Institute Genomics Platform"/>
            <consortium name="The Broad Institute Genome Sequencing Center for Infectious Disease"/>
            <person name="Wu L."/>
            <person name="Ma J."/>
        </authorList>
    </citation>
    <scope>NUCLEOTIDE SEQUENCE [LARGE SCALE GENOMIC DNA]</scope>
    <source>
        <strain evidence="9">NBRC 102407</strain>
    </source>
</reference>
<dbReference type="Gene3D" id="3.30.2400.10">
    <property type="entry name" value="Major capsid protein gp5"/>
    <property type="match status" value="1"/>
</dbReference>
<feature type="region of interest" description="Disordered" evidence="5">
    <location>
        <begin position="175"/>
        <end position="272"/>
    </location>
</feature>
<evidence type="ECO:0000313" key="8">
    <source>
        <dbReference type="EMBL" id="GLT20791.1"/>
    </source>
</evidence>
<dbReference type="SUPFAM" id="SSF56563">
    <property type="entry name" value="Major capsid protein gp5"/>
    <property type="match status" value="1"/>
</dbReference>
<dbReference type="NCBIfam" id="TIGR01554">
    <property type="entry name" value="major_cap_HK97"/>
    <property type="match status" value="1"/>
</dbReference>
<evidence type="ECO:0000259" key="7">
    <source>
        <dbReference type="Pfam" id="PF05065"/>
    </source>
</evidence>
<keyword evidence="2" id="KW-1188">Viral release from host cell</keyword>
<proteinExistence type="predicted"/>
<keyword evidence="3" id="KW-0645">Protease</keyword>
<evidence type="ECO:0000256" key="4">
    <source>
        <dbReference type="ARBA" id="ARBA00022801"/>
    </source>
</evidence>
<dbReference type="Pfam" id="PF04586">
    <property type="entry name" value="Peptidase_S78"/>
    <property type="match status" value="1"/>
</dbReference>
<comment type="caution">
    <text evidence="8">The sequence shown here is derived from an EMBL/GenBank/DDBJ whole genome shotgun (WGS) entry which is preliminary data.</text>
</comment>
<gene>
    <name evidence="8" type="ORF">GCM10007933_02430</name>
</gene>
<evidence type="ECO:0008006" key="10">
    <source>
        <dbReference type="Google" id="ProtNLM"/>
    </source>
</evidence>
<organism evidence="8 9">
    <name type="scientific">Zoogloea oryzae</name>
    <dbReference type="NCBI Taxonomy" id="310767"/>
    <lineage>
        <taxon>Bacteria</taxon>
        <taxon>Pseudomonadati</taxon>
        <taxon>Pseudomonadota</taxon>
        <taxon>Betaproteobacteria</taxon>
        <taxon>Rhodocyclales</taxon>
        <taxon>Zoogloeaceae</taxon>
        <taxon>Zoogloea</taxon>
    </lineage>
</organism>
<dbReference type="Pfam" id="PF05065">
    <property type="entry name" value="Phage_capsid"/>
    <property type="match status" value="1"/>
</dbReference>
<evidence type="ECO:0000256" key="3">
    <source>
        <dbReference type="ARBA" id="ARBA00022670"/>
    </source>
</evidence>
<dbReference type="Proteomes" id="UP001157167">
    <property type="component" value="Unassembled WGS sequence"/>
</dbReference>
<comment type="subcellular location">
    <subcellularLocation>
        <location evidence="1">Virion</location>
    </subcellularLocation>
</comment>
<evidence type="ECO:0000256" key="1">
    <source>
        <dbReference type="ARBA" id="ARBA00004328"/>
    </source>
</evidence>
<dbReference type="InterPro" id="IPR024455">
    <property type="entry name" value="Phage_capsid"/>
</dbReference>
<sequence>MSKQAKLATGDTLKPQRRALSLRATSGPLVDLEARTCTFPFSSEEPVEMWIGCEILSHDPGSMRAGIRQTALNLLFNHKRDDLLGVIEKLWIGPDRRGYCTVRFGRDERGEWAMQQAADGVLVNASFMYQVYRYVVDEEEDTYTAIDWEPYEVSLVTIPADATVGLGRAAEGVGHPVEIVPKTRASPPGEAAQQTEQPADPAGFFSPESGQQEGEENMRRRRFPLMEAAPGDTGKGSRSGAGGNPPAETIEPAGDPAHNATRSALDGATGERERITEIDAMCRKHGVADNLRNEMIQRGTTVVEARGIVSLELAGRGRQESLSSMSDDLGLTDKEKRGFSFMRAISAAMSGDWSKAGFERSVSGAIAKHAGREATGKGFFAPNDLPFCPTEDHVRAFRAVNRRQALEAQQRAIYQVGTGAQGGNLVATNLLADTFIEVLRNQAVTSILGATYLPGLVGKVAIPRQITATGTYWVGESGAPTEAEATFDQVVLQPRTIGALSKVSRLMLLQSTPSIEMIIRRDLASVGALGIDLAALSGTGAGNQPTGIVNQAGVNSVVGGANGASWTFDHMIALKYAIKVANAPQAALGYALNSKTIGYLSTLKASTGQYLWDPQGGLTAGSPDRLKGSPYAESQQLRSGLTKGTSTGICSEGIYGNWGELFVGEWGVTEIAVNPYDSAGFANGDVVLRMFQTVDVGVRHGASFAVMSDGLTPGF</sequence>
<evidence type="ECO:0000256" key="2">
    <source>
        <dbReference type="ARBA" id="ARBA00022612"/>
    </source>
</evidence>
<keyword evidence="4" id="KW-0378">Hydrolase</keyword>
<dbReference type="InterPro" id="IPR054612">
    <property type="entry name" value="Phage_capsid-like_C"/>
</dbReference>
<feature type="domain" description="Phage capsid-like C-terminal" evidence="7">
    <location>
        <begin position="422"/>
        <end position="708"/>
    </location>
</feature>
<dbReference type="RefSeq" id="WP_284186383.1">
    <property type="nucleotide sequence ID" value="NZ_BSPX01000002.1"/>
</dbReference>
<dbReference type="InterPro" id="IPR054613">
    <property type="entry name" value="Peptidase_S78_dom"/>
</dbReference>
<feature type="domain" description="Prohead serine protease" evidence="6">
    <location>
        <begin position="60"/>
        <end position="161"/>
    </location>
</feature>
<name>A0ABQ6F7L4_9RHOO</name>